<dbReference type="RefSeq" id="WP_100337938.1">
    <property type="nucleotide sequence ID" value="NZ_PGFA01000003.1"/>
</dbReference>
<protein>
    <submittedName>
        <fullName evidence="1">Uncharacterized protein</fullName>
    </submittedName>
</protein>
<dbReference type="AlphaFoldDB" id="A0A2M9B511"/>
<proteinExistence type="predicted"/>
<organism evidence="1 2">
    <name type="scientific">Hymenobacter chitinivorans DSM 11115</name>
    <dbReference type="NCBI Taxonomy" id="1121954"/>
    <lineage>
        <taxon>Bacteria</taxon>
        <taxon>Pseudomonadati</taxon>
        <taxon>Bacteroidota</taxon>
        <taxon>Cytophagia</taxon>
        <taxon>Cytophagales</taxon>
        <taxon>Hymenobacteraceae</taxon>
        <taxon>Hymenobacter</taxon>
    </lineage>
</organism>
<accession>A0A2M9B511</accession>
<gene>
    <name evidence="1" type="ORF">CLV45_3687</name>
</gene>
<dbReference type="Proteomes" id="UP000228535">
    <property type="component" value="Unassembled WGS sequence"/>
</dbReference>
<sequence length="140" mass="15264">MPANPITFLKSRAECDAVLATLALKLRTYQHRDYNATFADETDELRTASTATRLAKAAAAVERYTQDLADPDLTKTEWTRIKQALITATAQRDRLELAVTDDTGADAYLADVDDDLLDGQVAILLAAQKAVTDHRATLAA</sequence>
<reference evidence="1 2" key="1">
    <citation type="submission" date="2017-11" db="EMBL/GenBank/DDBJ databases">
        <title>Genomic Encyclopedia of Archaeal and Bacterial Type Strains, Phase II (KMG-II): From Individual Species to Whole Genera.</title>
        <authorList>
            <person name="Goeker M."/>
        </authorList>
    </citation>
    <scope>NUCLEOTIDE SEQUENCE [LARGE SCALE GENOMIC DNA]</scope>
    <source>
        <strain evidence="1 2">DSM 11115</strain>
    </source>
</reference>
<dbReference type="EMBL" id="PGFA01000003">
    <property type="protein sequence ID" value="PJJ53029.1"/>
    <property type="molecule type" value="Genomic_DNA"/>
</dbReference>
<evidence type="ECO:0000313" key="1">
    <source>
        <dbReference type="EMBL" id="PJJ53029.1"/>
    </source>
</evidence>
<evidence type="ECO:0000313" key="2">
    <source>
        <dbReference type="Proteomes" id="UP000228535"/>
    </source>
</evidence>
<comment type="caution">
    <text evidence="1">The sequence shown here is derived from an EMBL/GenBank/DDBJ whole genome shotgun (WGS) entry which is preliminary data.</text>
</comment>
<name>A0A2M9B511_9BACT</name>
<keyword evidence="2" id="KW-1185">Reference proteome</keyword>